<proteinExistence type="predicted"/>
<dbReference type="SMART" id="SM00382">
    <property type="entry name" value="AAA"/>
    <property type="match status" value="1"/>
</dbReference>
<dbReference type="GO" id="GO:0016887">
    <property type="term" value="F:ATP hydrolysis activity"/>
    <property type="evidence" value="ECO:0007669"/>
    <property type="project" value="InterPro"/>
</dbReference>
<dbReference type="Pfam" id="PF22942">
    <property type="entry name" value="DUF7025"/>
    <property type="match status" value="1"/>
</dbReference>
<gene>
    <name evidence="2" type="ORF">T440DRAFT_446094</name>
</gene>
<dbReference type="PANTHER" id="PTHR46411">
    <property type="entry name" value="FAMILY ATPASE, PUTATIVE-RELATED"/>
    <property type="match status" value="1"/>
</dbReference>
<dbReference type="InterPro" id="IPR003959">
    <property type="entry name" value="ATPase_AAA_core"/>
</dbReference>
<dbReference type="Pfam" id="PF00004">
    <property type="entry name" value="AAA"/>
    <property type="match status" value="1"/>
</dbReference>
<dbReference type="InterPro" id="IPR054289">
    <property type="entry name" value="DUF7025"/>
</dbReference>
<dbReference type="InterPro" id="IPR027417">
    <property type="entry name" value="P-loop_NTPase"/>
</dbReference>
<accession>A0A6A7BE83</accession>
<protein>
    <submittedName>
        <fullName evidence="2">P-loop containing nucleoside triphosphate hydrolase protein</fullName>
    </submittedName>
</protein>
<name>A0A6A7BE83_9PLEO</name>
<dbReference type="Pfam" id="PF23232">
    <property type="entry name" value="AAA_lid_13"/>
    <property type="match status" value="1"/>
</dbReference>
<sequence length="660" mass="75886">MSKLGLRRSETWLAQKRDLAFSIGKYYVPKEQEPEVKKALREARRVPKATPTAETIKLESQEMRTALEAFFASNASLSQSHPNYVYTEPLAAPYLFWYHNRSSTAFDDLSDNHRKYMLKLTSWIDKAYGEQYAKVNEQLKRGMVSHLSVVYLVKPGDVVILNSKPGHEDGVLSGQIVEDYPSSATSKPPKADPYEAPWQKKAKKDKKYLQKWSLPVWRYIYNGSFYRKQSVVHIEVGVDELEDEVSIDKLNIYPLEYASTETRSQLEDRGRRFWSCRERRLIAFEDSKGVYGVSTAGERFMVDFETHKQLHPYQNSSTNVDESMEKMEGGTFESDVPPPAPEIYVFPDTMPAYNLRTKKWHDLEVDQFRDVQWNRESFTHLVLDDESKELVHALVTNQIAREQGTDIIDSKGNGLIILLHGGPGTGKTYTAESVAELAEKPLFRVTCGDIGTKPEDVEKYLESVLHLSKIWGCVVLLDEAEVFLEKRMITDLERNALVLVFLRVLEYYEGILILTSNRVGTFDEAFKSRIQLSLHYDELSLGQRKKIWKNFLTRLKKMDQSPPMQITDPATRILKDAESINIDFDDVECYIDDLAQHDMNGRQIRNAITTARQLAKFKGERMVYKHLKHVITVSSKFDTYLVSVREGLTDKQVARGEGVR</sequence>
<dbReference type="Proteomes" id="UP000799423">
    <property type="component" value="Unassembled WGS sequence"/>
</dbReference>
<reference evidence="2" key="1">
    <citation type="submission" date="2020-01" db="EMBL/GenBank/DDBJ databases">
        <authorList>
            <consortium name="DOE Joint Genome Institute"/>
            <person name="Haridas S."/>
            <person name="Albert R."/>
            <person name="Binder M."/>
            <person name="Bloem J."/>
            <person name="Labutti K."/>
            <person name="Salamov A."/>
            <person name="Andreopoulos B."/>
            <person name="Baker S.E."/>
            <person name="Barry K."/>
            <person name="Bills G."/>
            <person name="Bluhm B.H."/>
            <person name="Cannon C."/>
            <person name="Castanera R."/>
            <person name="Culley D.E."/>
            <person name="Daum C."/>
            <person name="Ezra D."/>
            <person name="Gonzalez J.B."/>
            <person name="Henrissat B."/>
            <person name="Kuo A."/>
            <person name="Liang C."/>
            <person name="Lipzen A."/>
            <person name="Lutzoni F."/>
            <person name="Magnuson J."/>
            <person name="Mondo S."/>
            <person name="Nolan M."/>
            <person name="Ohm R."/>
            <person name="Pangilinan J."/>
            <person name="Park H.-J."/>
            <person name="Ramirez L."/>
            <person name="Alfaro M."/>
            <person name="Sun H."/>
            <person name="Tritt A."/>
            <person name="Yoshinaga Y."/>
            <person name="Zwiers L.-H."/>
            <person name="Turgeon B.G."/>
            <person name="Goodwin S.B."/>
            <person name="Spatafora J.W."/>
            <person name="Crous P.W."/>
            <person name="Grigoriev I.V."/>
        </authorList>
    </citation>
    <scope>NUCLEOTIDE SEQUENCE</scope>
    <source>
        <strain evidence="2">IPT5</strain>
    </source>
</reference>
<dbReference type="Gene3D" id="3.40.50.300">
    <property type="entry name" value="P-loop containing nucleotide triphosphate hydrolases"/>
    <property type="match status" value="1"/>
</dbReference>
<dbReference type="GO" id="GO:0005524">
    <property type="term" value="F:ATP binding"/>
    <property type="evidence" value="ECO:0007669"/>
    <property type="project" value="InterPro"/>
</dbReference>
<feature type="domain" description="AAA+ ATPase" evidence="1">
    <location>
        <begin position="413"/>
        <end position="541"/>
    </location>
</feature>
<dbReference type="EMBL" id="MU006298">
    <property type="protein sequence ID" value="KAF2852498.1"/>
    <property type="molecule type" value="Genomic_DNA"/>
</dbReference>
<keyword evidence="2" id="KW-0378">Hydrolase</keyword>
<dbReference type="InterPro" id="IPR056599">
    <property type="entry name" value="AAA_lid_fung"/>
</dbReference>
<dbReference type="SUPFAM" id="SSF52540">
    <property type="entry name" value="P-loop containing nucleoside triphosphate hydrolases"/>
    <property type="match status" value="1"/>
</dbReference>
<evidence type="ECO:0000313" key="2">
    <source>
        <dbReference type="EMBL" id="KAF2852498.1"/>
    </source>
</evidence>
<dbReference type="AlphaFoldDB" id="A0A6A7BE83"/>
<keyword evidence="3" id="KW-1185">Reference proteome</keyword>
<dbReference type="InterPro" id="IPR003593">
    <property type="entry name" value="AAA+_ATPase"/>
</dbReference>
<evidence type="ECO:0000313" key="3">
    <source>
        <dbReference type="Proteomes" id="UP000799423"/>
    </source>
</evidence>
<organism evidence="2 3">
    <name type="scientific">Plenodomus tracheiphilus IPT5</name>
    <dbReference type="NCBI Taxonomy" id="1408161"/>
    <lineage>
        <taxon>Eukaryota</taxon>
        <taxon>Fungi</taxon>
        <taxon>Dikarya</taxon>
        <taxon>Ascomycota</taxon>
        <taxon>Pezizomycotina</taxon>
        <taxon>Dothideomycetes</taxon>
        <taxon>Pleosporomycetidae</taxon>
        <taxon>Pleosporales</taxon>
        <taxon>Pleosporineae</taxon>
        <taxon>Leptosphaeriaceae</taxon>
        <taxon>Plenodomus</taxon>
    </lineage>
</organism>
<dbReference type="PANTHER" id="PTHR46411:SF2">
    <property type="entry name" value="AAA+ ATPASE DOMAIN-CONTAINING PROTEIN"/>
    <property type="match status" value="1"/>
</dbReference>
<evidence type="ECO:0000259" key="1">
    <source>
        <dbReference type="SMART" id="SM00382"/>
    </source>
</evidence>
<dbReference type="OrthoDB" id="10042665at2759"/>